<accession>A0ACB9KTT1</accession>
<organism evidence="1 2">
    <name type="scientific">Bauhinia variegata</name>
    <name type="common">Purple orchid tree</name>
    <name type="synonym">Phanera variegata</name>
    <dbReference type="NCBI Taxonomy" id="167791"/>
    <lineage>
        <taxon>Eukaryota</taxon>
        <taxon>Viridiplantae</taxon>
        <taxon>Streptophyta</taxon>
        <taxon>Embryophyta</taxon>
        <taxon>Tracheophyta</taxon>
        <taxon>Spermatophyta</taxon>
        <taxon>Magnoliopsida</taxon>
        <taxon>eudicotyledons</taxon>
        <taxon>Gunneridae</taxon>
        <taxon>Pentapetalae</taxon>
        <taxon>rosids</taxon>
        <taxon>fabids</taxon>
        <taxon>Fabales</taxon>
        <taxon>Fabaceae</taxon>
        <taxon>Cercidoideae</taxon>
        <taxon>Cercideae</taxon>
        <taxon>Bauhiniinae</taxon>
        <taxon>Bauhinia</taxon>
    </lineage>
</organism>
<comment type="caution">
    <text evidence="1">The sequence shown here is derived from an EMBL/GenBank/DDBJ whole genome shotgun (WGS) entry which is preliminary data.</text>
</comment>
<dbReference type="EMBL" id="CM039438">
    <property type="protein sequence ID" value="KAI4300560.1"/>
    <property type="molecule type" value="Genomic_DNA"/>
</dbReference>
<name>A0ACB9KTT1_BAUVA</name>
<reference evidence="1 2" key="1">
    <citation type="journal article" date="2022" name="DNA Res.">
        <title>Chromosomal-level genome assembly of the orchid tree Bauhinia variegata (Leguminosae; Cercidoideae) supports the allotetraploid origin hypothesis of Bauhinia.</title>
        <authorList>
            <person name="Zhong Y."/>
            <person name="Chen Y."/>
            <person name="Zheng D."/>
            <person name="Pang J."/>
            <person name="Liu Y."/>
            <person name="Luo S."/>
            <person name="Meng S."/>
            <person name="Qian L."/>
            <person name="Wei D."/>
            <person name="Dai S."/>
            <person name="Zhou R."/>
        </authorList>
    </citation>
    <scope>NUCLEOTIDE SEQUENCE [LARGE SCALE GENOMIC DNA]</scope>
    <source>
        <strain evidence="1">BV-YZ2020</strain>
    </source>
</reference>
<evidence type="ECO:0000313" key="2">
    <source>
        <dbReference type="Proteomes" id="UP000828941"/>
    </source>
</evidence>
<gene>
    <name evidence="1" type="ORF">L6164_033927</name>
</gene>
<evidence type="ECO:0000313" key="1">
    <source>
        <dbReference type="EMBL" id="KAI4300560.1"/>
    </source>
</evidence>
<dbReference type="Proteomes" id="UP000828941">
    <property type="component" value="Chromosome 13"/>
</dbReference>
<protein>
    <submittedName>
        <fullName evidence="1">Uncharacterized protein</fullName>
    </submittedName>
</protein>
<keyword evidence="2" id="KW-1185">Reference proteome</keyword>
<proteinExistence type="predicted"/>
<sequence length="98" mass="11112">MREAAVSLTKRLAQTAQETFDDFEEANVRVQIDRRRIVQQHANQYKRISWAKMLSTWLYLDSLLTPLYKKVLSSNSSSSILHCLTVQGANLSGGGGRR</sequence>